<feature type="region of interest" description="Disordered" evidence="1">
    <location>
        <begin position="161"/>
        <end position="180"/>
    </location>
</feature>
<evidence type="ECO:0000256" key="1">
    <source>
        <dbReference type="SAM" id="MobiDB-lite"/>
    </source>
</evidence>
<feature type="region of interest" description="Disordered" evidence="1">
    <location>
        <begin position="210"/>
        <end position="229"/>
    </location>
</feature>
<feature type="compositionally biased region" description="Basic and acidic residues" evidence="1">
    <location>
        <begin position="161"/>
        <end position="172"/>
    </location>
</feature>
<gene>
    <name evidence="2" type="ORF">O181_099250</name>
</gene>
<keyword evidence="3" id="KW-1185">Reference proteome</keyword>
<name>A0A9Q3PFQ4_9BASI</name>
<reference evidence="2" key="1">
    <citation type="submission" date="2021-03" db="EMBL/GenBank/DDBJ databases">
        <title>Draft genome sequence of rust myrtle Austropuccinia psidii MF-1, a brazilian biotype.</title>
        <authorList>
            <person name="Quecine M.C."/>
            <person name="Pachon D.M.R."/>
            <person name="Bonatelli M.L."/>
            <person name="Correr F.H."/>
            <person name="Franceschini L.M."/>
            <person name="Leite T.F."/>
            <person name="Margarido G.R.A."/>
            <person name="Almeida C.A."/>
            <person name="Ferrarezi J.A."/>
            <person name="Labate C.A."/>
        </authorList>
    </citation>
    <scope>NUCLEOTIDE SEQUENCE</scope>
    <source>
        <strain evidence="2">MF-1</strain>
    </source>
</reference>
<proteinExistence type="predicted"/>
<dbReference type="AlphaFoldDB" id="A0A9Q3PFQ4"/>
<comment type="caution">
    <text evidence="2">The sequence shown here is derived from an EMBL/GenBank/DDBJ whole genome shotgun (WGS) entry which is preliminary data.</text>
</comment>
<evidence type="ECO:0000313" key="2">
    <source>
        <dbReference type="EMBL" id="MBW0559535.1"/>
    </source>
</evidence>
<sequence>MKAWGLVIWKLAKEANDGRIWPEAINGQRKVWQMAIRHQRGPIGHKRYGVANWPQLGSRLELPQHPWRRIQSTNSSEDQDSNHLELKKTPKNVPIDFYRPEWFNERDQSEKLMAADLSEVAFVPAKELPPKGKQHPNERLGDLSFNYKYWDSTIKDYDIEPRTLQSSERDSDAGNLSDDESVDLDAANSQCDVDHHLVNKQIIKLEQGEIELEPEENNKEFEESQGAAGDVIMSDAWESSGRKFQHLQTDYYEEIEW</sequence>
<evidence type="ECO:0000313" key="3">
    <source>
        <dbReference type="Proteomes" id="UP000765509"/>
    </source>
</evidence>
<dbReference type="EMBL" id="AVOT02068243">
    <property type="protein sequence ID" value="MBW0559535.1"/>
    <property type="molecule type" value="Genomic_DNA"/>
</dbReference>
<accession>A0A9Q3PFQ4</accession>
<organism evidence="2 3">
    <name type="scientific">Austropuccinia psidii MF-1</name>
    <dbReference type="NCBI Taxonomy" id="1389203"/>
    <lineage>
        <taxon>Eukaryota</taxon>
        <taxon>Fungi</taxon>
        <taxon>Dikarya</taxon>
        <taxon>Basidiomycota</taxon>
        <taxon>Pucciniomycotina</taxon>
        <taxon>Pucciniomycetes</taxon>
        <taxon>Pucciniales</taxon>
        <taxon>Sphaerophragmiaceae</taxon>
        <taxon>Austropuccinia</taxon>
    </lineage>
</organism>
<protein>
    <submittedName>
        <fullName evidence="2">Uncharacterized protein</fullName>
    </submittedName>
</protein>
<dbReference type="Proteomes" id="UP000765509">
    <property type="component" value="Unassembled WGS sequence"/>
</dbReference>